<reference evidence="7 8" key="1">
    <citation type="journal article" date="2013" name="Genome Announc.">
        <title>Draft Genome of Spiribacter salinus M19-40, an Abundant Gammaproteobacterium in Aquatic Hypersaline Environments.</title>
        <authorList>
            <person name="Leon M.J."/>
            <person name="Ghai R."/>
            <person name="Fernandez A.B."/>
            <person name="Sanchez-Porro C."/>
            <person name="Rodriguez-Valera F."/>
            <person name="Ventosa A."/>
        </authorList>
    </citation>
    <scope>NUCLEOTIDE SEQUENCE [LARGE SCALE GENOMIC DNA]</scope>
    <source>
        <strain evidence="7">M19-40</strain>
    </source>
</reference>
<dbReference type="eggNOG" id="COG3087">
    <property type="taxonomic scope" value="Bacteria"/>
</dbReference>
<evidence type="ECO:0000313" key="8">
    <source>
        <dbReference type="Proteomes" id="UP000017881"/>
    </source>
</evidence>
<dbReference type="PANTHER" id="PTHR34183:SF1">
    <property type="entry name" value="ENDOLYTIC PEPTIDOGLYCAN TRANSGLYCOSYLASE RLPA"/>
    <property type="match status" value="1"/>
</dbReference>
<dbReference type="GO" id="GO:0008932">
    <property type="term" value="F:lytic endotransglycosylase activity"/>
    <property type="evidence" value="ECO:0007669"/>
    <property type="project" value="UniProtKB-UniRule"/>
</dbReference>
<dbReference type="InterPro" id="IPR036680">
    <property type="entry name" value="SPOR-like_sf"/>
</dbReference>
<dbReference type="eggNOG" id="COG0797">
    <property type="taxonomic scope" value="Bacteria"/>
</dbReference>
<dbReference type="EC" id="4.2.2.-" evidence="4"/>
<dbReference type="NCBIfam" id="TIGR00413">
    <property type="entry name" value="rlpA"/>
    <property type="match status" value="1"/>
</dbReference>
<dbReference type="KEGG" id="ssal:SPISAL_07155"/>
<keyword evidence="4" id="KW-0564">Palmitate</keyword>
<organism evidence="7 8">
    <name type="scientific">Spiribacter salinus M19-40</name>
    <dbReference type="NCBI Taxonomy" id="1260251"/>
    <lineage>
        <taxon>Bacteria</taxon>
        <taxon>Pseudomonadati</taxon>
        <taxon>Pseudomonadota</taxon>
        <taxon>Gammaproteobacteria</taxon>
        <taxon>Chromatiales</taxon>
        <taxon>Ectothiorhodospiraceae</taxon>
        <taxon>Spiribacter</taxon>
    </lineage>
</organism>
<dbReference type="AlphaFoldDB" id="R4V975"/>
<gene>
    <name evidence="4" type="primary">rlpA</name>
    <name evidence="7" type="ORF">SPISAL_07155</name>
</gene>
<keyword evidence="4 7" id="KW-0449">Lipoprotein</keyword>
<dbReference type="Gene3D" id="2.40.40.10">
    <property type="entry name" value="RlpA-like domain"/>
    <property type="match status" value="1"/>
</dbReference>
<keyword evidence="2 4" id="KW-0456">Lyase</keyword>
<evidence type="ECO:0000256" key="5">
    <source>
        <dbReference type="RuleBase" id="RU003495"/>
    </source>
</evidence>
<dbReference type="Gene3D" id="3.30.70.1070">
    <property type="entry name" value="Sporulation related repeat"/>
    <property type="match status" value="1"/>
</dbReference>
<sequence>MIRRIEAIGGVLLVLFLAGCSGMGPAPGDGPGRVIDNPQAIPDAIPRNAPPSRYGNPDTYEVFGETYRVMRTADGHRERGIASWYGSKFHGRRTSSGEPYDMYTMTAAHRSLPLPTWVEVRHLGNDRRIVVKVNDRGPFADNRIIDLSYAAAAKLGMLGTGTAPVEIRTVTPEGPEESVVEAANTTAPGESAPSDDPGYWLQVAAFGERQNAEQLMRELAAAGVRHPARIESGDDGLHRVRLGPLDNAEAVDDASQALKTANFDPGHVIIPD</sequence>
<dbReference type="HOGENOM" id="CLU_042923_3_4_6"/>
<dbReference type="Proteomes" id="UP000017881">
    <property type="component" value="Chromosome"/>
</dbReference>
<dbReference type="GO" id="GO:0042834">
    <property type="term" value="F:peptidoglycan binding"/>
    <property type="evidence" value="ECO:0007669"/>
    <property type="project" value="InterPro"/>
</dbReference>
<comment type="subcellular location">
    <subcellularLocation>
        <location evidence="4">Cell membrane</location>
        <topology evidence="4">Lipid-anchor</topology>
    </subcellularLocation>
</comment>
<evidence type="ECO:0000256" key="1">
    <source>
        <dbReference type="ARBA" id="ARBA00022729"/>
    </source>
</evidence>
<evidence type="ECO:0000256" key="2">
    <source>
        <dbReference type="ARBA" id="ARBA00023239"/>
    </source>
</evidence>
<protein>
    <recommendedName>
        <fullName evidence="4">Endolytic peptidoglycan transglycosylase RlpA</fullName>
        <ecNumber evidence="4">4.2.2.-</ecNumber>
    </recommendedName>
</protein>
<proteinExistence type="inferred from homology"/>
<evidence type="ECO:0000256" key="4">
    <source>
        <dbReference type="HAMAP-Rule" id="MF_02071"/>
    </source>
</evidence>
<dbReference type="GO" id="GO:0009279">
    <property type="term" value="C:cell outer membrane"/>
    <property type="evidence" value="ECO:0007669"/>
    <property type="project" value="TreeGrafter"/>
</dbReference>
<dbReference type="InterPro" id="IPR034718">
    <property type="entry name" value="RlpA"/>
</dbReference>
<comment type="function">
    <text evidence="4">Lytic transglycosylase with a strong preference for naked glycan strands that lack stem peptides.</text>
</comment>
<dbReference type="InterPro" id="IPR012997">
    <property type="entry name" value="RplA"/>
</dbReference>
<dbReference type="SUPFAM" id="SSF50685">
    <property type="entry name" value="Barwin-like endoglucanases"/>
    <property type="match status" value="1"/>
</dbReference>
<keyword evidence="8" id="KW-1185">Reference proteome</keyword>
<keyword evidence="4" id="KW-1003">Cell membrane</keyword>
<feature type="domain" description="SPOR" evidence="6">
    <location>
        <begin position="193"/>
        <end position="271"/>
    </location>
</feature>
<dbReference type="PATRIC" id="fig|1260251.3.peg.1447"/>
<dbReference type="HAMAP" id="MF_02071">
    <property type="entry name" value="RlpA"/>
    <property type="match status" value="1"/>
</dbReference>
<dbReference type="EMBL" id="CP005963">
    <property type="protein sequence ID" value="AGM41525.1"/>
    <property type="molecule type" value="Genomic_DNA"/>
</dbReference>
<dbReference type="PROSITE" id="PS51724">
    <property type="entry name" value="SPOR"/>
    <property type="match status" value="1"/>
</dbReference>
<dbReference type="SUPFAM" id="SSF110997">
    <property type="entry name" value="Sporulation related repeat"/>
    <property type="match status" value="1"/>
</dbReference>
<dbReference type="InterPro" id="IPR009009">
    <property type="entry name" value="RlpA-like_DPBB"/>
</dbReference>
<dbReference type="GO" id="GO:0071555">
    <property type="term" value="P:cell wall organization"/>
    <property type="evidence" value="ECO:0007669"/>
    <property type="project" value="UniProtKB-KW"/>
</dbReference>
<dbReference type="Pfam" id="PF03330">
    <property type="entry name" value="DPBB_1"/>
    <property type="match status" value="1"/>
</dbReference>
<evidence type="ECO:0000259" key="6">
    <source>
        <dbReference type="PROSITE" id="PS51724"/>
    </source>
</evidence>
<dbReference type="InterPro" id="IPR007730">
    <property type="entry name" value="SPOR-like_dom"/>
</dbReference>
<dbReference type="Pfam" id="PF05036">
    <property type="entry name" value="SPOR"/>
    <property type="match status" value="1"/>
</dbReference>
<dbReference type="PROSITE" id="PS51257">
    <property type="entry name" value="PROKAR_LIPOPROTEIN"/>
    <property type="match status" value="1"/>
</dbReference>
<evidence type="ECO:0000313" key="7">
    <source>
        <dbReference type="EMBL" id="AGM41525.1"/>
    </source>
</evidence>
<dbReference type="InterPro" id="IPR036908">
    <property type="entry name" value="RlpA-like_sf"/>
</dbReference>
<dbReference type="GO" id="GO:0005886">
    <property type="term" value="C:plasma membrane"/>
    <property type="evidence" value="ECO:0007669"/>
    <property type="project" value="UniProtKB-SubCell"/>
</dbReference>
<dbReference type="PANTHER" id="PTHR34183">
    <property type="entry name" value="ENDOLYTIC PEPTIDOGLYCAN TRANSGLYCOSYLASE RLPA"/>
    <property type="match status" value="1"/>
</dbReference>
<keyword evidence="4" id="KW-0472">Membrane</keyword>
<dbReference type="CDD" id="cd22268">
    <property type="entry name" value="DPBB_RlpA-like"/>
    <property type="match status" value="1"/>
</dbReference>
<keyword evidence="3 4" id="KW-0961">Cell wall biogenesis/degradation</keyword>
<keyword evidence="1" id="KW-0732">Signal</keyword>
<evidence type="ECO:0000256" key="3">
    <source>
        <dbReference type="ARBA" id="ARBA00023316"/>
    </source>
</evidence>
<dbReference type="GO" id="GO:0000270">
    <property type="term" value="P:peptidoglycan metabolic process"/>
    <property type="evidence" value="ECO:0007669"/>
    <property type="project" value="UniProtKB-UniRule"/>
</dbReference>
<name>R4V975_9GAMM</name>
<comment type="similarity">
    <text evidence="4 5">Belongs to the RlpA family.</text>
</comment>
<dbReference type="RefSeq" id="WP_016353832.1">
    <property type="nucleotide sequence ID" value="NC_021291.1"/>
</dbReference>
<accession>R4V975</accession>